<keyword evidence="3" id="KW-1185">Reference proteome</keyword>
<reference evidence="2 3" key="1">
    <citation type="journal article" date="2021" name="BMC Genomics">
        <title>Datura genome reveals duplications of psychoactive alkaloid biosynthetic genes and high mutation rate following tissue culture.</title>
        <authorList>
            <person name="Rajewski A."/>
            <person name="Carter-House D."/>
            <person name="Stajich J."/>
            <person name="Litt A."/>
        </authorList>
    </citation>
    <scope>NUCLEOTIDE SEQUENCE [LARGE SCALE GENOMIC DNA]</scope>
    <source>
        <strain evidence="2">AR-01</strain>
    </source>
</reference>
<dbReference type="EMBL" id="JACEIK010000549">
    <property type="protein sequence ID" value="MCD7458892.1"/>
    <property type="molecule type" value="Genomic_DNA"/>
</dbReference>
<accession>A0ABS8SJ06</accession>
<dbReference type="Proteomes" id="UP000823775">
    <property type="component" value="Unassembled WGS sequence"/>
</dbReference>
<gene>
    <name evidence="2" type="ORF">HAX54_039516</name>
</gene>
<protein>
    <submittedName>
        <fullName evidence="2">Uncharacterized protein</fullName>
    </submittedName>
</protein>
<feature type="region of interest" description="Disordered" evidence="1">
    <location>
        <begin position="73"/>
        <end position="92"/>
    </location>
</feature>
<comment type="caution">
    <text evidence="2">The sequence shown here is derived from an EMBL/GenBank/DDBJ whole genome shotgun (WGS) entry which is preliminary data.</text>
</comment>
<evidence type="ECO:0000313" key="2">
    <source>
        <dbReference type="EMBL" id="MCD7458892.1"/>
    </source>
</evidence>
<proteinExistence type="predicted"/>
<name>A0ABS8SJ06_DATST</name>
<organism evidence="2 3">
    <name type="scientific">Datura stramonium</name>
    <name type="common">Jimsonweed</name>
    <name type="synonym">Common thornapple</name>
    <dbReference type="NCBI Taxonomy" id="4076"/>
    <lineage>
        <taxon>Eukaryota</taxon>
        <taxon>Viridiplantae</taxon>
        <taxon>Streptophyta</taxon>
        <taxon>Embryophyta</taxon>
        <taxon>Tracheophyta</taxon>
        <taxon>Spermatophyta</taxon>
        <taxon>Magnoliopsida</taxon>
        <taxon>eudicotyledons</taxon>
        <taxon>Gunneridae</taxon>
        <taxon>Pentapetalae</taxon>
        <taxon>asterids</taxon>
        <taxon>lamiids</taxon>
        <taxon>Solanales</taxon>
        <taxon>Solanaceae</taxon>
        <taxon>Solanoideae</taxon>
        <taxon>Datureae</taxon>
        <taxon>Datura</taxon>
    </lineage>
</organism>
<sequence length="124" mass="14117">MKEQTGRFTTRGRVTCGLTAKYGREEMVNGRSGKMRKWKALGRPVVQKGSELVHNDLVKVEGEKDPVIVRRPRRLRRKNRGKEEGERGGNSGEVSKWVVSKLLPKLWWFGGRCEGEGRGRGGRR</sequence>
<evidence type="ECO:0000256" key="1">
    <source>
        <dbReference type="SAM" id="MobiDB-lite"/>
    </source>
</evidence>
<evidence type="ECO:0000313" key="3">
    <source>
        <dbReference type="Proteomes" id="UP000823775"/>
    </source>
</evidence>